<organism evidence="2 3">
    <name type="scientific">Lacticaseibacillus paracasei N1115</name>
    <dbReference type="NCBI Taxonomy" id="1446494"/>
    <lineage>
        <taxon>Bacteria</taxon>
        <taxon>Bacillati</taxon>
        <taxon>Bacillota</taxon>
        <taxon>Bacilli</taxon>
        <taxon>Lactobacillales</taxon>
        <taxon>Lactobacillaceae</taxon>
        <taxon>Lacticaseibacillus</taxon>
    </lineage>
</organism>
<keyword evidence="1" id="KW-1133">Transmembrane helix</keyword>
<dbReference type="KEGG" id="lpq:AF91_04080"/>
<dbReference type="AlphaFoldDB" id="A0A806LHW1"/>
<sequence length="31" mass="3552">MTNEMADDISTVVVFIVAAALYAWKIWLDHK</sequence>
<accession>A0A806LHW1</accession>
<name>A0A806LHW1_LACPA</name>
<evidence type="ECO:0000256" key="1">
    <source>
        <dbReference type="SAM" id="Phobius"/>
    </source>
</evidence>
<proteinExistence type="predicted"/>
<evidence type="ECO:0000313" key="2">
    <source>
        <dbReference type="EMBL" id="AHJ34423.1"/>
    </source>
</evidence>
<gene>
    <name evidence="2" type="ORF">AF91_04080</name>
</gene>
<dbReference type="Proteomes" id="UP000019441">
    <property type="component" value="Chromosome"/>
</dbReference>
<protein>
    <submittedName>
        <fullName evidence="2">Uncharacterized protein</fullName>
    </submittedName>
</protein>
<keyword evidence="1" id="KW-0472">Membrane</keyword>
<keyword evidence="1" id="KW-0812">Transmembrane</keyword>
<evidence type="ECO:0000313" key="3">
    <source>
        <dbReference type="Proteomes" id="UP000019441"/>
    </source>
</evidence>
<dbReference type="EMBL" id="CP007122">
    <property type="protein sequence ID" value="AHJ34423.1"/>
    <property type="molecule type" value="Genomic_DNA"/>
</dbReference>
<reference evidence="2 3" key="1">
    <citation type="journal article" date="2014" name="Genome Announc.">
        <title>Whole Genome Sequence of the Probiotic Strain Lactobacillus paracasei N1115, Isolated from Traditional Chinese Fermented Milk.</title>
        <authorList>
            <person name="Wang S."/>
            <person name="Zhu H."/>
            <person name="He F."/>
            <person name="Luo Y."/>
            <person name="Kang Z."/>
            <person name="Lu C."/>
            <person name="Feng L."/>
            <person name="Lu X."/>
            <person name="Xue Y."/>
            <person name="Wang H."/>
        </authorList>
    </citation>
    <scope>NUCLEOTIDE SEQUENCE [LARGE SCALE GENOMIC DNA]</scope>
    <source>
        <strain evidence="2 3">N1115</strain>
    </source>
</reference>
<feature type="transmembrane region" description="Helical" evidence="1">
    <location>
        <begin position="12"/>
        <end position="28"/>
    </location>
</feature>